<evidence type="ECO:0000313" key="4">
    <source>
        <dbReference type="Proteomes" id="UP000177625"/>
    </source>
</evidence>
<accession>A0A1E1MQR9</accession>
<dbReference type="Gene3D" id="1.20.1280.50">
    <property type="match status" value="1"/>
</dbReference>
<dbReference type="Proteomes" id="UP000177625">
    <property type="component" value="Unassembled WGS sequence"/>
</dbReference>
<evidence type="ECO:0000256" key="1">
    <source>
        <dbReference type="SAM" id="MobiDB-lite"/>
    </source>
</evidence>
<keyword evidence="4" id="KW-1185">Reference proteome</keyword>
<dbReference type="EMBL" id="FJVC01000487">
    <property type="protein sequence ID" value="CZT51428.1"/>
    <property type="molecule type" value="Genomic_DNA"/>
</dbReference>
<gene>
    <name evidence="3" type="ORF">RSE6_12573</name>
</gene>
<feature type="compositionally biased region" description="Basic and acidic residues" evidence="1">
    <location>
        <begin position="477"/>
        <end position="490"/>
    </location>
</feature>
<proteinExistence type="predicted"/>
<feature type="region of interest" description="Disordered" evidence="1">
    <location>
        <begin position="477"/>
        <end position="528"/>
    </location>
</feature>
<organism evidence="3 4">
    <name type="scientific">Rhynchosporium secalis</name>
    <name type="common">Barley scald fungus</name>
    <dbReference type="NCBI Taxonomy" id="38038"/>
    <lineage>
        <taxon>Eukaryota</taxon>
        <taxon>Fungi</taxon>
        <taxon>Dikarya</taxon>
        <taxon>Ascomycota</taxon>
        <taxon>Pezizomycotina</taxon>
        <taxon>Leotiomycetes</taxon>
        <taxon>Helotiales</taxon>
        <taxon>Ploettnerulaceae</taxon>
        <taxon>Rhynchosporium</taxon>
    </lineage>
</organism>
<dbReference type="CDD" id="cd09917">
    <property type="entry name" value="F-box_SF"/>
    <property type="match status" value="1"/>
</dbReference>
<dbReference type="InterPro" id="IPR036047">
    <property type="entry name" value="F-box-like_dom_sf"/>
</dbReference>
<reference evidence="4" key="1">
    <citation type="submission" date="2016-03" db="EMBL/GenBank/DDBJ databases">
        <authorList>
            <person name="Guldener U."/>
        </authorList>
    </citation>
    <scope>NUCLEOTIDE SEQUENCE [LARGE SCALE GENOMIC DNA]</scope>
</reference>
<evidence type="ECO:0000259" key="2">
    <source>
        <dbReference type="PROSITE" id="PS50181"/>
    </source>
</evidence>
<dbReference type="InterPro" id="IPR001810">
    <property type="entry name" value="F-box_dom"/>
</dbReference>
<feature type="compositionally biased region" description="Acidic residues" evidence="1">
    <location>
        <begin position="491"/>
        <end position="510"/>
    </location>
</feature>
<dbReference type="AlphaFoldDB" id="A0A1E1MQR9"/>
<name>A0A1E1MQR9_RHYSE</name>
<sequence>MDDSTSDGHLPRKRYPIAFPDEIIHEIFKWLDPTDITNLACSCKTLSNNINSDGQLFKAVYFQILDVPHADPLRNIDYRGSMKSLVRFRHIFSSPNFEVAIAMSSIEYRTNILLFVESFVTHLLRTASAASHSKNLSLLKIHTTSSQDATIMLEALLTQSKTCIRADPICSDSLLNSGASWMSPSGCQASARLHVLHGKPFLMEGDRLARTPFPYASSMVFDLRNYTEENLWGPYIDRLATADWEKLEAIMVVLCHHAEDINDRIDRRMFPKGIMPEEGWEGAHPYSYKSVNLRGLVYDDDEEEDGQAEFRDVAEKPSELHDPYNITGTELLEYNLALPLLPNDEPRPAPQYVQMTYLFLMELQATRGESMDTNDGQSYQIIHFEGVSRSVNSERNPNAPCNIEGSVRRTEEGEVRWETTSIFDGQWRLRSEGIQIGGIQSARGVLGHWFIKERNQHSGVGPITFYKVSDQIKERVPLVEEVDSSEKEGETSDLDTDDDIDDGDDGDDSDDGWRRGRRGGKGGDWGLSASSRYWQFCRHDDGN</sequence>
<evidence type="ECO:0000313" key="3">
    <source>
        <dbReference type="EMBL" id="CZT51428.1"/>
    </source>
</evidence>
<dbReference type="SUPFAM" id="SSF81383">
    <property type="entry name" value="F-box domain"/>
    <property type="match status" value="1"/>
</dbReference>
<dbReference type="Pfam" id="PF12937">
    <property type="entry name" value="F-box-like"/>
    <property type="match status" value="1"/>
</dbReference>
<feature type="domain" description="F-box" evidence="2">
    <location>
        <begin position="13"/>
        <end position="60"/>
    </location>
</feature>
<dbReference type="PROSITE" id="PS50181">
    <property type="entry name" value="FBOX"/>
    <property type="match status" value="1"/>
</dbReference>
<protein>
    <recommendedName>
        <fullName evidence="2">F-box domain-containing protein</fullName>
    </recommendedName>
</protein>